<dbReference type="InParanoid" id="A0A7M7SZ74"/>
<reference evidence="4" key="1">
    <citation type="submission" date="2015-02" db="EMBL/GenBank/DDBJ databases">
        <title>Genome sequencing for Strongylocentrotus purpuratus.</title>
        <authorList>
            <person name="Murali S."/>
            <person name="Liu Y."/>
            <person name="Vee V."/>
            <person name="English A."/>
            <person name="Wang M."/>
            <person name="Skinner E."/>
            <person name="Han Y."/>
            <person name="Muzny D.M."/>
            <person name="Worley K.C."/>
            <person name="Gibbs R.A."/>
        </authorList>
    </citation>
    <scope>NUCLEOTIDE SEQUENCE</scope>
</reference>
<keyword evidence="2" id="KW-0472">Membrane</keyword>
<evidence type="ECO:0000256" key="2">
    <source>
        <dbReference type="SAM" id="Phobius"/>
    </source>
</evidence>
<dbReference type="OMA" id="ESFWETE"/>
<reference evidence="3" key="2">
    <citation type="submission" date="2021-01" db="UniProtKB">
        <authorList>
            <consortium name="EnsemblMetazoa"/>
        </authorList>
    </citation>
    <scope>IDENTIFICATION</scope>
</reference>
<feature type="region of interest" description="Disordered" evidence="1">
    <location>
        <begin position="62"/>
        <end position="109"/>
    </location>
</feature>
<dbReference type="OrthoDB" id="10474061at2759"/>
<dbReference type="KEGG" id="spu:582888"/>
<keyword evidence="2" id="KW-1133">Transmembrane helix</keyword>
<evidence type="ECO:0000313" key="3">
    <source>
        <dbReference type="EnsemblMetazoa" id="XP_030842055"/>
    </source>
</evidence>
<feature type="compositionally biased region" description="Acidic residues" evidence="1">
    <location>
        <begin position="62"/>
        <end position="74"/>
    </location>
</feature>
<name>A0A7M7SZ74_STRPU</name>
<keyword evidence="2" id="KW-0812">Transmembrane</keyword>
<dbReference type="AlphaFoldDB" id="A0A7M7SZ74"/>
<dbReference type="GeneID" id="582888"/>
<feature type="transmembrane region" description="Helical" evidence="2">
    <location>
        <begin position="29"/>
        <end position="53"/>
    </location>
</feature>
<keyword evidence="4" id="KW-1185">Reference proteome</keyword>
<proteinExistence type="predicted"/>
<dbReference type="RefSeq" id="XP_030842055.1">
    <property type="nucleotide sequence ID" value="XM_030986195.1"/>
</dbReference>
<evidence type="ECO:0000313" key="4">
    <source>
        <dbReference type="Proteomes" id="UP000007110"/>
    </source>
</evidence>
<protein>
    <submittedName>
        <fullName evidence="3">Uncharacterized protein</fullName>
    </submittedName>
</protein>
<accession>A0A7M7SZ74</accession>
<evidence type="ECO:0000256" key="1">
    <source>
        <dbReference type="SAM" id="MobiDB-lite"/>
    </source>
</evidence>
<organism evidence="3 4">
    <name type="scientific">Strongylocentrotus purpuratus</name>
    <name type="common">Purple sea urchin</name>
    <dbReference type="NCBI Taxonomy" id="7668"/>
    <lineage>
        <taxon>Eukaryota</taxon>
        <taxon>Metazoa</taxon>
        <taxon>Echinodermata</taxon>
        <taxon>Eleutherozoa</taxon>
        <taxon>Echinozoa</taxon>
        <taxon>Echinoidea</taxon>
        <taxon>Euechinoidea</taxon>
        <taxon>Echinacea</taxon>
        <taxon>Camarodonta</taxon>
        <taxon>Echinidea</taxon>
        <taxon>Strongylocentrotidae</taxon>
        <taxon>Strongylocentrotus</taxon>
    </lineage>
</organism>
<sequence length="155" mass="17581">MAGNSASASTPLPSDEVALGSKQTIMTEFVIAITAFCSLIFIFCVAFVFLFAYCKRIHRKEEEEEGEYIGDEESLPGSQQSNNYPRKNIQGHPQNQPQGHPQGHLQGHRPGHSNHVLSVWDTYPLYYVRERSVAESFWETEAVRNPMHREPAVIY</sequence>
<feature type="compositionally biased region" description="Polar residues" evidence="1">
    <location>
        <begin position="76"/>
        <end position="85"/>
    </location>
</feature>
<feature type="compositionally biased region" description="Low complexity" evidence="1">
    <location>
        <begin position="90"/>
        <end position="105"/>
    </location>
</feature>
<dbReference type="EnsemblMetazoa" id="XM_030986195">
    <property type="protein sequence ID" value="XP_030842055"/>
    <property type="gene ID" value="LOC582888"/>
</dbReference>
<dbReference type="Proteomes" id="UP000007110">
    <property type="component" value="Unassembled WGS sequence"/>
</dbReference>